<evidence type="ECO:0000313" key="3">
    <source>
        <dbReference type="EMBL" id="MBB4908364.1"/>
    </source>
</evidence>
<protein>
    <submittedName>
        <fullName evidence="3">Uncharacterized protein</fullName>
    </submittedName>
</protein>
<keyword evidence="2" id="KW-1133">Transmembrane helix</keyword>
<keyword evidence="2" id="KW-0472">Membrane</keyword>
<sequence>MYQNPPRYAPGPPVHEAEPPPQRSLLMRLVFRFVVVAVAAFAISYGAMSDPEITVLPGITYADGTFQVPYERDGNRGLFQLLTQDGEQVRMASVDALTGEVRSDTRLPGPPAAPASTPTATEVALPGTREKVVLRELPFGLPGLELVHVTEDGRSRSMGGAMFQGVSLVSAAVPGHVLVQHQGAGIELSVVAVATGLVTGTLTVDQPVTSAVAGQNSVAVTAGPALVLAHADGRLTKLEIGEVDFFGSVS</sequence>
<dbReference type="Proteomes" id="UP000520767">
    <property type="component" value="Unassembled WGS sequence"/>
</dbReference>
<reference evidence="3 4" key="1">
    <citation type="submission" date="2020-08" db="EMBL/GenBank/DDBJ databases">
        <title>Genomic Encyclopedia of Type Strains, Phase III (KMG-III): the genomes of soil and plant-associated and newly described type strains.</title>
        <authorList>
            <person name="Whitman W."/>
        </authorList>
    </citation>
    <scope>NUCLEOTIDE SEQUENCE [LARGE SCALE GENOMIC DNA]</scope>
    <source>
        <strain evidence="3 4">CECT 8960</strain>
    </source>
</reference>
<evidence type="ECO:0000256" key="1">
    <source>
        <dbReference type="SAM" id="MobiDB-lite"/>
    </source>
</evidence>
<gene>
    <name evidence="3" type="ORF">FHR82_004617</name>
</gene>
<keyword evidence="2" id="KW-0812">Transmembrane</keyword>
<evidence type="ECO:0000313" key="4">
    <source>
        <dbReference type="Proteomes" id="UP000520767"/>
    </source>
</evidence>
<proteinExistence type="predicted"/>
<dbReference type="RefSeq" id="WP_184812534.1">
    <property type="nucleotide sequence ID" value="NZ_JACHJQ010000005.1"/>
</dbReference>
<dbReference type="AlphaFoldDB" id="A0A7W7Q7D9"/>
<evidence type="ECO:0000256" key="2">
    <source>
        <dbReference type="SAM" id="Phobius"/>
    </source>
</evidence>
<keyword evidence="4" id="KW-1185">Reference proteome</keyword>
<feature type="transmembrane region" description="Helical" evidence="2">
    <location>
        <begin position="29"/>
        <end position="48"/>
    </location>
</feature>
<dbReference type="EMBL" id="JACHJQ010000005">
    <property type="protein sequence ID" value="MBB4908364.1"/>
    <property type="molecule type" value="Genomic_DNA"/>
</dbReference>
<feature type="region of interest" description="Disordered" evidence="1">
    <location>
        <begin position="101"/>
        <end position="122"/>
    </location>
</feature>
<comment type="caution">
    <text evidence="3">The sequence shown here is derived from an EMBL/GenBank/DDBJ whole genome shotgun (WGS) entry which is preliminary data.</text>
</comment>
<organism evidence="3 4">
    <name type="scientific">Actinophytocola algeriensis</name>
    <dbReference type="NCBI Taxonomy" id="1768010"/>
    <lineage>
        <taxon>Bacteria</taxon>
        <taxon>Bacillati</taxon>
        <taxon>Actinomycetota</taxon>
        <taxon>Actinomycetes</taxon>
        <taxon>Pseudonocardiales</taxon>
        <taxon>Pseudonocardiaceae</taxon>
    </lineage>
</organism>
<accession>A0A7W7Q7D9</accession>
<name>A0A7W7Q7D9_9PSEU</name>